<evidence type="ECO:0000313" key="3">
    <source>
        <dbReference type="Proteomes" id="UP001499884"/>
    </source>
</evidence>
<gene>
    <name evidence="2" type="ORF">GCM10023082_34610</name>
</gene>
<dbReference type="Gene3D" id="2.80.10.50">
    <property type="match status" value="1"/>
</dbReference>
<comment type="caution">
    <text evidence="2">The sequence shown here is derived from an EMBL/GenBank/DDBJ whole genome shotgun (WGS) entry which is preliminary data.</text>
</comment>
<organism evidence="2 3">
    <name type="scientific">Streptomyces tremellae</name>
    <dbReference type="NCBI Taxonomy" id="1124239"/>
    <lineage>
        <taxon>Bacteria</taxon>
        <taxon>Bacillati</taxon>
        <taxon>Actinomycetota</taxon>
        <taxon>Actinomycetes</taxon>
        <taxon>Kitasatosporales</taxon>
        <taxon>Streptomycetaceae</taxon>
        <taxon>Streptomyces</taxon>
    </lineage>
</organism>
<dbReference type="RefSeq" id="WP_345647781.1">
    <property type="nucleotide sequence ID" value="NZ_BAABEP010000022.1"/>
</dbReference>
<protein>
    <recommendedName>
        <fullName evidence="4">Ricin B lectin domain-containing protein</fullName>
    </recommendedName>
</protein>
<dbReference type="SUPFAM" id="SSF50370">
    <property type="entry name" value="Ricin B-like lectins"/>
    <property type="match status" value="1"/>
</dbReference>
<evidence type="ECO:0000313" key="2">
    <source>
        <dbReference type="EMBL" id="GAA3734419.1"/>
    </source>
</evidence>
<keyword evidence="3" id="KW-1185">Reference proteome</keyword>
<evidence type="ECO:0008006" key="4">
    <source>
        <dbReference type="Google" id="ProtNLM"/>
    </source>
</evidence>
<dbReference type="PROSITE" id="PS51318">
    <property type="entry name" value="TAT"/>
    <property type="match status" value="1"/>
</dbReference>
<name>A0ABP7FF87_9ACTN</name>
<feature type="chain" id="PRO_5045077390" description="Ricin B lectin domain-containing protein" evidence="1">
    <location>
        <begin position="31"/>
        <end position="179"/>
    </location>
</feature>
<dbReference type="InterPro" id="IPR035992">
    <property type="entry name" value="Ricin_B-like_lectins"/>
</dbReference>
<dbReference type="EMBL" id="BAABEP010000022">
    <property type="protein sequence ID" value="GAA3734419.1"/>
    <property type="molecule type" value="Genomic_DNA"/>
</dbReference>
<accession>A0ABP7FF87</accession>
<keyword evidence="1" id="KW-0732">Signal</keyword>
<sequence length="179" mass="19265">MTVGSSRKTILCGALATALSGLLLGGTAGAAPAPVPSEAVVITNYAHSNYLIPDNGSGQPGTYLQVYYRADHPFKRTFTFEHVNGQADVYKWRMADSGACAESSGQTGTWVDVRTCTSNKNQWWEVRRVGGTSRWVLVPFLNEGVAVTGTFGDDNVAPLRELPSPRDATAAQQWFLAPQ</sequence>
<evidence type="ECO:0000256" key="1">
    <source>
        <dbReference type="SAM" id="SignalP"/>
    </source>
</evidence>
<dbReference type="InterPro" id="IPR006311">
    <property type="entry name" value="TAT_signal"/>
</dbReference>
<dbReference type="CDD" id="cd00161">
    <property type="entry name" value="beta-trefoil_Ricin-like"/>
    <property type="match status" value="1"/>
</dbReference>
<feature type="signal peptide" evidence="1">
    <location>
        <begin position="1"/>
        <end position="30"/>
    </location>
</feature>
<proteinExistence type="predicted"/>
<dbReference type="Proteomes" id="UP001499884">
    <property type="component" value="Unassembled WGS sequence"/>
</dbReference>
<reference evidence="3" key="1">
    <citation type="journal article" date="2019" name="Int. J. Syst. Evol. Microbiol.">
        <title>The Global Catalogue of Microorganisms (GCM) 10K type strain sequencing project: providing services to taxonomists for standard genome sequencing and annotation.</title>
        <authorList>
            <consortium name="The Broad Institute Genomics Platform"/>
            <consortium name="The Broad Institute Genome Sequencing Center for Infectious Disease"/>
            <person name="Wu L."/>
            <person name="Ma J."/>
        </authorList>
    </citation>
    <scope>NUCLEOTIDE SEQUENCE [LARGE SCALE GENOMIC DNA]</scope>
    <source>
        <strain evidence="3">JCM 30846</strain>
    </source>
</reference>